<dbReference type="AlphaFoldDB" id="Q0RP37"/>
<keyword evidence="2" id="KW-0732">Signal</keyword>
<dbReference type="eggNOG" id="COG5360">
    <property type="taxonomic scope" value="Bacteria"/>
</dbReference>
<dbReference type="STRING" id="326424.FRAAL2048"/>
<evidence type="ECO:0000313" key="9">
    <source>
        <dbReference type="Proteomes" id="UP000000657"/>
    </source>
</evidence>
<evidence type="ECO:0000256" key="1">
    <source>
        <dbReference type="ARBA" id="ARBA00004418"/>
    </source>
</evidence>
<feature type="compositionally biased region" description="Pro residues" evidence="5">
    <location>
        <begin position="333"/>
        <end position="342"/>
    </location>
</feature>
<keyword evidence="4" id="KW-0456">Lyase</keyword>
<evidence type="ECO:0000256" key="3">
    <source>
        <dbReference type="ARBA" id="ARBA00022764"/>
    </source>
</evidence>
<accession>Q0RP37</accession>
<dbReference type="HOGENOM" id="CLU_022012_3_0_11"/>
<dbReference type="SUPFAM" id="SSF48230">
    <property type="entry name" value="Chondroitin AC/alginate lyase"/>
    <property type="match status" value="1"/>
</dbReference>
<dbReference type="InterPro" id="IPR008929">
    <property type="entry name" value="Chondroitin_lyas"/>
</dbReference>
<dbReference type="Pfam" id="PF07940">
    <property type="entry name" value="Hepar_II_III_C"/>
    <property type="match status" value="1"/>
</dbReference>
<organism evidence="8 9">
    <name type="scientific">Frankia alni (strain DSM 45986 / CECT 9034 / ACN14a)</name>
    <dbReference type="NCBI Taxonomy" id="326424"/>
    <lineage>
        <taxon>Bacteria</taxon>
        <taxon>Bacillati</taxon>
        <taxon>Actinomycetota</taxon>
        <taxon>Actinomycetes</taxon>
        <taxon>Frankiales</taxon>
        <taxon>Frankiaceae</taxon>
        <taxon>Frankia</taxon>
    </lineage>
</organism>
<keyword evidence="3" id="KW-0574">Periplasm</keyword>
<evidence type="ECO:0000256" key="4">
    <source>
        <dbReference type="ARBA" id="ARBA00023239"/>
    </source>
</evidence>
<keyword evidence="9" id="KW-1185">Reference proteome</keyword>
<gene>
    <name evidence="8" type="ordered locus">FRAAL2048</name>
</gene>
<sequence length="685" mass="73381">MNPSTDLARYLRTVARLRPRQVAARARLRGQRAVLRRHPRLAVTMLRGRPSSGSWPAGFVAVDETCPPAGPTVDELALGRLTLLGHARRLGHADPLDPVGDVDDDLAGWDWEQAGAPLLWRYHLHYWDWAWALAPGGDRERALFARLYLGWRTAVAVGHPVAWSPYVASLRAWTLCALGPMLARDTPARDVLRADLGVHRSFLRIHLETDVGGNHLVKNIKALIALAVAADDPSGLHRRVDQLVRETRRQVLDDGGHYERSPSYHCQVLADLDDVAGLLAAGGWAVPTELFDAITRMRAWLGAVLGPDGTVPLLNDGFAVRPELLRRLLPSVPAQPPPPGPEVDPSDRATGLADATSSTRITRNTSSTGITSLAGVPGRPGVPAAAGAGGWGRSGGLLLADSGLAALTAGGWHLLADVGLPCPDDLPAHAHADTLGFLLWLDDRPLLVDVGTSTYAPGQRRDAERGSAAHSTVTIDGVDSTEVWGAFRAGRRARPTLVTLRHRDGVATLTAGHDGYRHLPGRPVHWRTWRLDADGLTVTDRISGGGRHQLAVLFHFAPGVTLAAARRPDPGGPPEPAALDVTTPAGRRLLLRAGGPGRWHVRTTRRATGWERTVPAPTAEFRVDAELPVDLHATLTARAEAHPVDRSTAPGRTATAPQLAVPHPRGTPRPLAAPRGADTDADPPR</sequence>
<protein>
    <submittedName>
        <fullName evidence="8">Uncharacterized protein</fullName>
    </submittedName>
</protein>
<dbReference type="Proteomes" id="UP000000657">
    <property type="component" value="Chromosome"/>
</dbReference>
<feature type="domain" description="Heparinase II/III-like C-terminal" evidence="6">
    <location>
        <begin position="398"/>
        <end position="608"/>
    </location>
</feature>
<dbReference type="InterPro" id="IPR031680">
    <property type="entry name" value="Hepar_II_III_N"/>
</dbReference>
<proteinExistence type="predicted"/>
<evidence type="ECO:0000256" key="2">
    <source>
        <dbReference type="ARBA" id="ARBA00022729"/>
    </source>
</evidence>
<dbReference type="EMBL" id="CT573213">
    <property type="protein sequence ID" value="CAJ60697.1"/>
    <property type="molecule type" value="Genomic_DNA"/>
</dbReference>
<dbReference type="Gene3D" id="2.70.98.70">
    <property type="match status" value="1"/>
</dbReference>
<dbReference type="PANTHER" id="PTHR39210:SF1">
    <property type="entry name" value="HEPARIN-SULFATE LYASE"/>
    <property type="match status" value="1"/>
</dbReference>
<dbReference type="Gene3D" id="1.50.10.100">
    <property type="entry name" value="Chondroitin AC/alginate lyase"/>
    <property type="match status" value="1"/>
</dbReference>
<dbReference type="GO" id="GO:0016829">
    <property type="term" value="F:lyase activity"/>
    <property type="evidence" value="ECO:0007669"/>
    <property type="project" value="UniProtKB-KW"/>
</dbReference>
<dbReference type="Pfam" id="PF16889">
    <property type="entry name" value="Hepar_II_III_N"/>
    <property type="match status" value="1"/>
</dbReference>
<dbReference type="OrthoDB" id="9763014at2"/>
<name>Q0RP37_FRAAA</name>
<evidence type="ECO:0000313" key="8">
    <source>
        <dbReference type="EMBL" id="CAJ60697.1"/>
    </source>
</evidence>
<dbReference type="KEGG" id="fal:FRAAL2048"/>
<evidence type="ECO:0000259" key="6">
    <source>
        <dbReference type="Pfam" id="PF07940"/>
    </source>
</evidence>
<dbReference type="GO" id="GO:0042597">
    <property type="term" value="C:periplasmic space"/>
    <property type="evidence" value="ECO:0007669"/>
    <property type="project" value="UniProtKB-SubCell"/>
</dbReference>
<dbReference type="InterPro" id="IPR012480">
    <property type="entry name" value="Hepar_II_III_C"/>
</dbReference>
<feature type="compositionally biased region" description="Low complexity" evidence="5">
    <location>
        <begin position="356"/>
        <end position="378"/>
    </location>
</feature>
<comment type="subcellular location">
    <subcellularLocation>
        <location evidence="1">Periplasm</location>
    </subcellularLocation>
</comment>
<evidence type="ECO:0000259" key="7">
    <source>
        <dbReference type="Pfam" id="PF16889"/>
    </source>
</evidence>
<reference evidence="8 9" key="1">
    <citation type="journal article" date="2007" name="Genome Res.">
        <title>Genome characteristics of facultatively symbiotic Frankia sp. strains reflect host range and host plant biogeography.</title>
        <authorList>
            <person name="Normand P."/>
            <person name="Lapierre P."/>
            <person name="Tisa L.S."/>
            <person name="Gogarten J.P."/>
            <person name="Alloisio N."/>
            <person name="Bagnarol E."/>
            <person name="Bassi C.A."/>
            <person name="Berry A.M."/>
            <person name="Bickhart D.M."/>
            <person name="Choisne N."/>
            <person name="Couloux A."/>
            <person name="Cournoyer B."/>
            <person name="Cruveiller S."/>
            <person name="Daubin V."/>
            <person name="Demange N."/>
            <person name="Francino M.P."/>
            <person name="Goltsman E."/>
            <person name="Huang Y."/>
            <person name="Kopp O.R."/>
            <person name="Labarre L."/>
            <person name="Lapidus A."/>
            <person name="Lavire C."/>
            <person name="Marechal J."/>
            <person name="Martinez M."/>
            <person name="Mastronunzio J.E."/>
            <person name="Mullin B.C."/>
            <person name="Niemann J."/>
            <person name="Pujic P."/>
            <person name="Rawnsley T."/>
            <person name="Rouy Z."/>
            <person name="Schenowitz C."/>
            <person name="Sellstedt A."/>
            <person name="Tavares F."/>
            <person name="Tomkins J.P."/>
            <person name="Vallenet D."/>
            <person name="Valverde C."/>
            <person name="Wall L.G."/>
            <person name="Wang Y."/>
            <person name="Medigue C."/>
            <person name="Benson D.R."/>
        </authorList>
    </citation>
    <scope>NUCLEOTIDE SEQUENCE [LARGE SCALE GENOMIC DNA]</scope>
    <source>
        <strain evidence="9">DSM 45986 / CECT 9034 / ACN14a</strain>
    </source>
</reference>
<evidence type="ECO:0000256" key="5">
    <source>
        <dbReference type="SAM" id="MobiDB-lite"/>
    </source>
</evidence>
<feature type="region of interest" description="Disordered" evidence="5">
    <location>
        <begin position="638"/>
        <end position="685"/>
    </location>
</feature>
<feature type="region of interest" description="Disordered" evidence="5">
    <location>
        <begin position="330"/>
        <end position="378"/>
    </location>
</feature>
<feature type="domain" description="Heparin-sulfate lyase N-terminal" evidence="7">
    <location>
        <begin position="213"/>
        <end position="323"/>
    </location>
</feature>
<dbReference type="RefSeq" id="WP_011603219.1">
    <property type="nucleotide sequence ID" value="NC_008278.1"/>
</dbReference>
<dbReference type="PANTHER" id="PTHR39210">
    <property type="entry name" value="HEPARIN-SULFATE LYASE"/>
    <property type="match status" value="1"/>
</dbReference>